<evidence type="ECO:0000259" key="2">
    <source>
        <dbReference type="PROSITE" id="PS50020"/>
    </source>
</evidence>
<feature type="region of interest" description="Disordered" evidence="1">
    <location>
        <begin position="152"/>
        <end position="177"/>
    </location>
</feature>
<protein>
    <recommendedName>
        <fullName evidence="2">WW domain-containing protein</fullName>
    </recommendedName>
</protein>
<dbReference type="PROSITE" id="PS50020">
    <property type="entry name" value="WW_DOMAIN_2"/>
    <property type="match status" value="1"/>
</dbReference>
<proteinExistence type="predicted"/>
<organism evidence="3 4">
    <name type="scientific">Fragilariopsis cylindrus CCMP1102</name>
    <dbReference type="NCBI Taxonomy" id="635003"/>
    <lineage>
        <taxon>Eukaryota</taxon>
        <taxon>Sar</taxon>
        <taxon>Stramenopiles</taxon>
        <taxon>Ochrophyta</taxon>
        <taxon>Bacillariophyta</taxon>
        <taxon>Bacillariophyceae</taxon>
        <taxon>Bacillariophycidae</taxon>
        <taxon>Bacillariales</taxon>
        <taxon>Bacillariaceae</taxon>
        <taxon>Fragilariopsis</taxon>
    </lineage>
</organism>
<evidence type="ECO:0000313" key="3">
    <source>
        <dbReference type="EMBL" id="OEU19815.1"/>
    </source>
</evidence>
<feature type="compositionally biased region" description="Low complexity" evidence="1">
    <location>
        <begin position="61"/>
        <end position="70"/>
    </location>
</feature>
<dbReference type="OrthoDB" id="49351at2759"/>
<dbReference type="InterPro" id="IPR001202">
    <property type="entry name" value="WW_dom"/>
</dbReference>
<dbReference type="InParanoid" id="A0A1E7FNY8"/>
<dbReference type="AlphaFoldDB" id="A0A1E7FNY8"/>
<name>A0A1E7FNY8_9STRA</name>
<sequence>MISNLSVLQQRLQQQIREQKKKGRPQKPQQQQPNTKRVQLDDDTLTEFQKWGKDLDDRKQQQQQQQQQQQMKQNHNIDINEGQGKLQSDVYIDTLQRTQEKLLEITTTTANGGMVSSDISDMQKKLAEIQQQQTRNGNNDDAAAMMTGLFSEEDNDDNEMNNNNNNSNNNSYNISPRLDDILPQSEEEEFLDEAAILDKISSSTTENKKVVTESEYEVTGDGVFLSAEAYQQACDNANTDGSLNFGKTNTSDGSSSSSNNKKKRFLSPSVLEALKAKPMAPYGEEEEEEVSGPEKKKKKKKKVITLEDLSQQVTRSRRLVEDNPEAQEELHRRLMAEEPTFENDESDLFKEVLTNPQKASEFWNQEYIEKQNEESSALEKLLDQRMRQLEELEEQKKKSRNKNVNNTRKVSADAQKQQQKIIDRDIYFASSKKEKDERNKIIESDRLERSKNIAKFYRDTEDDSDWGGFTKEDSEWVLVEDPTSEEDPFYWNEVSGEMRWEPPSES</sequence>
<feature type="region of interest" description="Disordered" evidence="1">
    <location>
        <begin position="391"/>
        <end position="417"/>
    </location>
</feature>
<gene>
    <name evidence="3" type="ORF">FRACYDRAFT_235877</name>
</gene>
<feature type="region of interest" description="Disordered" evidence="1">
    <location>
        <begin position="1"/>
        <end position="74"/>
    </location>
</feature>
<keyword evidence="4" id="KW-1185">Reference proteome</keyword>
<dbReference type="KEGG" id="fcy:FRACYDRAFT_235877"/>
<reference evidence="3 4" key="1">
    <citation type="submission" date="2016-09" db="EMBL/GenBank/DDBJ databases">
        <title>Extensive genetic diversity and differential bi-allelic expression allows diatom success in the polar Southern Ocean.</title>
        <authorList>
            <consortium name="DOE Joint Genome Institute"/>
            <person name="Mock T."/>
            <person name="Otillar R.P."/>
            <person name="Strauss J."/>
            <person name="Dupont C."/>
            <person name="Frickenhaus S."/>
            <person name="Maumus F."/>
            <person name="Mcmullan M."/>
            <person name="Sanges R."/>
            <person name="Schmutz J."/>
            <person name="Toseland A."/>
            <person name="Valas R."/>
            <person name="Veluchamy A."/>
            <person name="Ward B.J."/>
            <person name="Allen A."/>
            <person name="Barry K."/>
            <person name="Falciatore A."/>
            <person name="Ferrante M."/>
            <person name="Fortunato A.E."/>
            <person name="Gloeckner G."/>
            <person name="Gruber A."/>
            <person name="Hipkin R."/>
            <person name="Janech M."/>
            <person name="Kroth P."/>
            <person name="Leese F."/>
            <person name="Lindquist E."/>
            <person name="Lyon B.R."/>
            <person name="Martin J."/>
            <person name="Mayer C."/>
            <person name="Parker M."/>
            <person name="Quesneville H."/>
            <person name="Raymond J."/>
            <person name="Uhlig C."/>
            <person name="Valentin K.U."/>
            <person name="Worden A.Z."/>
            <person name="Armbrust E.V."/>
            <person name="Bowler C."/>
            <person name="Green B."/>
            <person name="Moulton V."/>
            <person name="Van Oosterhout C."/>
            <person name="Grigoriev I."/>
        </authorList>
    </citation>
    <scope>NUCLEOTIDE SEQUENCE [LARGE SCALE GENOMIC DNA]</scope>
    <source>
        <strain evidence="3 4">CCMP1102</strain>
    </source>
</reference>
<evidence type="ECO:0000313" key="4">
    <source>
        <dbReference type="Proteomes" id="UP000095751"/>
    </source>
</evidence>
<accession>A0A1E7FNY8</accession>
<dbReference type="Proteomes" id="UP000095751">
    <property type="component" value="Unassembled WGS sequence"/>
</dbReference>
<dbReference type="EMBL" id="KV784355">
    <property type="protein sequence ID" value="OEU19815.1"/>
    <property type="molecule type" value="Genomic_DNA"/>
</dbReference>
<feature type="compositionally biased region" description="Low complexity" evidence="1">
    <location>
        <begin position="160"/>
        <end position="173"/>
    </location>
</feature>
<feature type="domain" description="WW" evidence="2">
    <location>
        <begin position="470"/>
        <end position="505"/>
    </location>
</feature>
<feature type="region of interest" description="Disordered" evidence="1">
    <location>
        <begin position="240"/>
        <end position="345"/>
    </location>
</feature>
<feature type="compositionally biased region" description="Basic and acidic residues" evidence="1">
    <location>
        <begin position="50"/>
        <end position="60"/>
    </location>
</feature>
<feature type="compositionally biased region" description="Low complexity" evidence="1">
    <location>
        <begin position="246"/>
        <end position="259"/>
    </location>
</feature>
<evidence type="ECO:0000256" key="1">
    <source>
        <dbReference type="SAM" id="MobiDB-lite"/>
    </source>
</evidence>